<keyword evidence="1" id="KW-0732">Signal</keyword>
<reference evidence="3" key="1">
    <citation type="journal article" date="2019" name="Int. J. Syst. Evol. Microbiol.">
        <title>The Global Catalogue of Microorganisms (GCM) 10K type strain sequencing project: providing services to taxonomists for standard genome sequencing and annotation.</title>
        <authorList>
            <consortium name="The Broad Institute Genomics Platform"/>
            <consortium name="The Broad Institute Genome Sequencing Center for Infectious Disease"/>
            <person name="Wu L."/>
            <person name="Ma J."/>
        </authorList>
    </citation>
    <scope>NUCLEOTIDE SEQUENCE [LARGE SCALE GENOMIC DNA]</scope>
    <source>
        <strain evidence="3">KCTC 23723</strain>
    </source>
</reference>
<evidence type="ECO:0008006" key="4">
    <source>
        <dbReference type="Google" id="ProtNLM"/>
    </source>
</evidence>
<dbReference type="EMBL" id="BMYR01000005">
    <property type="protein sequence ID" value="GGW59716.1"/>
    <property type="molecule type" value="Genomic_DNA"/>
</dbReference>
<dbReference type="SUPFAM" id="SSF56935">
    <property type="entry name" value="Porins"/>
    <property type="match status" value="1"/>
</dbReference>
<dbReference type="Proteomes" id="UP000634667">
    <property type="component" value="Unassembled WGS sequence"/>
</dbReference>
<evidence type="ECO:0000313" key="2">
    <source>
        <dbReference type="EMBL" id="GGW59716.1"/>
    </source>
</evidence>
<evidence type="ECO:0000313" key="3">
    <source>
        <dbReference type="Proteomes" id="UP000634667"/>
    </source>
</evidence>
<comment type="caution">
    <text evidence="2">The sequence shown here is derived from an EMBL/GenBank/DDBJ whole genome shotgun (WGS) entry which is preliminary data.</text>
</comment>
<dbReference type="RefSeq" id="WP_189482060.1">
    <property type="nucleotide sequence ID" value="NZ_BMYR01000005.1"/>
</dbReference>
<accession>A0ABQ2WNN2</accession>
<dbReference type="Pfam" id="PF16956">
    <property type="entry name" value="Porin_7"/>
    <property type="match status" value="2"/>
</dbReference>
<dbReference type="InterPro" id="IPR031593">
    <property type="entry name" value="Porin_7"/>
</dbReference>
<gene>
    <name evidence="2" type="ORF">GCM10008111_14800</name>
</gene>
<feature type="signal peptide" evidence="1">
    <location>
        <begin position="1"/>
        <end position="19"/>
    </location>
</feature>
<sequence length="262" mass="28968">MKRTLLATALTLCSAGLMANSFQNETNLDYRWGDILNAELKNYGLTHQFYLSPVSTANNMPLAEAGFLSRSSSILVGYDYAQFDFGGLGESSLSAWSVGGEYRDVNHNFYASLLWTEFNNTRDRAIATSLGYYVDPTWLVTLDIEHLRPDSEGSVTQYGVSTKKLMTLGNGDFMSVEASYMDLAETSLGRFGVAADYYFGQNVSLGLAYDWTTKGLFDPEADAFTVRGNWYVLPNLALKAGVTFDSVDTGDDLYHVGATFRF</sequence>
<proteinExistence type="predicted"/>
<keyword evidence="3" id="KW-1185">Reference proteome</keyword>
<name>A0ABQ2WNN2_9ALTE</name>
<protein>
    <recommendedName>
        <fullName evidence="4">Porin</fullName>
    </recommendedName>
</protein>
<evidence type="ECO:0000256" key="1">
    <source>
        <dbReference type="SAM" id="SignalP"/>
    </source>
</evidence>
<organism evidence="2 3">
    <name type="scientific">Alishewanella tabrizica</name>
    <dbReference type="NCBI Taxonomy" id="671278"/>
    <lineage>
        <taxon>Bacteria</taxon>
        <taxon>Pseudomonadati</taxon>
        <taxon>Pseudomonadota</taxon>
        <taxon>Gammaproteobacteria</taxon>
        <taxon>Alteromonadales</taxon>
        <taxon>Alteromonadaceae</taxon>
        <taxon>Alishewanella</taxon>
    </lineage>
</organism>
<feature type="chain" id="PRO_5046062479" description="Porin" evidence="1">
    <location>
        <begin position="20"/>
        <end position="262"/>
    </location>
</feature>